<dbReference type="InterPro" id="IPR002298">
    <property type="entry name" value="DNA_polymerase_A"/>
</dbReference>
<dbReference type="PRINTS" id="PR00868">
    <property type="entry name" value="DNAPOLI"/>
</dbReference>
<dbReference type="PANTHER" id="PTHR10133">
    <property type="entry name" value="DNA POLYMERASE I"/>
    <property type="match status" value="1"/>
</dbReference>
<dbReference type="AlphaFoldDB" id="A0A6C2U9Z5"/>
<dbReference type="EMBL" id="CAAHFG010000004">
    <property type="protein sequence ID" value="VGO16918.1"/>
    <property type="molecule type" value="Genomic_DNA"/>
</dbReference>
<evidence type="ECO:0000256" key="2">
    <source>
        <dbReference type="ARBA" id="ARBA00022705"/>
    </source>
</evidence>
<dbReference type="InterPro" id="IPR043502">
    <property type="entry name" value="DNA/RNA_pol_sf"/>
</dbReference>
<dbReference type="InterPro" id="IPR001098">
    <property type="entry name" value="DNA-dir_DNA_pol_A_palm_dom"/>
</dbReference>
<evidence type="ECO:0000313" key="6">
    <source>
        <dbReference type="Proteomes" id="UP000366872"/>
    </source>
</evidence>
<sequence>MAWCDPYDEIWVVDFEYRCPSGHRPFVVCMVAKELRSGRVIRLWRDDLLKLDRAPFAAGRSSLVIAYYAAAEMSCFLELGWPLPVNVVDLHVEFRCATNGVPVAHGNGLVGALIYFGLPVTGLDDKDEIRSLIIDNCIYTGDQRKRILEYCESDVSAAARLWEVLCDSLTDPYCRWRGEYTKSIAAMERRGIPVDVEKLDYISEHRSEIVTALITEAEQRLGCRFFIDDCFNTRLFTEWVRVRGIDWPRLESGALALNDGVFRDMAKVHPDVDVVRTLRRTLIQLRNNKLAVGPDGRNRCILSPFASVTGRNQPSSSKFIFGQSKWLRSVIRPEPGKALAYIDWDQQEFGIAAALSGDKAMMTAYDSGDPYLGFAKLVGAVSPSATRETHGAERDIYKTVVLGVQYSMGEAGLAARLACSRLEARNLLKQHRAAFSRFWQWQERVVNSAILTGRLRTVFDWQRAVPADANPRSLANFPMQGNGAEMMRMAAVLATEAGIGICAPVHDAFLIEADADSVDSDVACMQSCMTKASAAVLGGFKLRSDAEIVRYPDRFDFGGEWVWDVINRSLDPYQI</sequence>
<keyword evidence="2" id="KW-0235">DNA replication</keyword>
<accession>A0A6C2U9Z5</accession>
<dbReference type="Gene3D" id="3.30.70.370">
    <property type="match status" value="1"/>
</dbReference>
<keyword evidence="6" id="KW-1185">Reference proteome</keyword>
<proteinExistence type="predicted"/>
<name>A0A6C2U9Z5_PONDE</name>
<dbReference type="SMART" id="SM00482">
    <property type="entry name" value="POLAc"/>
    <property type="match status" value="1"/>
</dbReference>
<gene>
    <name evidence="5" type="primary">polA_2</name>
    <name evidence="5" type="ORF">PDESU_05510</name>
</gene>
<dbReference type="GO" id="GO:0006261">
    <property type="term" value="P:DNA-templated DNA replication"/>
    <property type="evidence" value="ECO:0007669"/>
    <property type="project" value="InterPro"/>
</dbReference>
<dbReference type="GO" id="GO:0003677">
    <property type="term" value="F:DNA binding"/>
    <property type="evidence" value="ECO:0007669"/>
    <property type="project" value="InterPro"/>
</dbReference>
<dbReference type="PANTHER" id="PTHR10133:SF27">
    <property type="entry name" value="DNA POLYMERASE NU"/>
    <property type="match status" value="1"/>
</dbReference>
<dbReference type="Proteomes" id="UP000366872">
    <property type="component" value="Unassembled WGS sequence"/>
</dbReference>
<dbReference type="Gene3D" id="1.10.150.20">
    <property type="entry name" value="5' to 3' exonuclease, C-terminal subdomain"/>
    <property type="match status" value="1"/>
</dbReference>
<dbReference type="GO" id="GO:0006302">
    <property type="term" value="P:double-strand break repair"/>
    <property type="evidence" value="ECO:0007669"/>
    <property type="project" value="TreeGrafter"/>
</dbReference>
<feature type="domain" description="DNA-directed DNA polymerase family A palm" evidence="4">
    <location>
        <begin position="324"/>
        <end position="517"/>
    </location>
</feature>
<comment type="catalytic activity">
    <reaction evidence="3">
        <text>DNA(n) + a 2'-deoxyribonucleoside 5'-triphosphate = DNA(n+1) + diphosphate</text>
        <dbReference type="Rhea" id="RHEA:22508"/>
        <dbReference type="Rhea" id="RHEA-COMP:17339"/>
        <dbReference type="Rhea" id="RHEA-COMP:17340"/>
        <dbReference type="ChEBI" id="CHEBI:33019"/>
        <dbReference type="ChEBI" id="CHEBI:61560"/>
        <dbReference type="ChEBI" id="CHEBI:173112"/>
        <dbReference type="EC" id="2.7.7.7"/>
    </reaction>
</comment>
<evidence type="ECO:0000256" key="1">
    <source>
        <dbReference type="ARBA" id="ARBA00012417"/>
    </source>
</evidence>
<protein>
    <recommendedName>
        <fullName evidence="1">DNA-directed DNA polymerase</fullName>
        <ecNumber evidence="1">2.7.7.7</ecNumber>
    </recommendedName>
</protein>
<dbReference type="GO" id="GO:0003887">
    <property type="term" value="F:DNA-directed DNA polymerase activity"/>
    <property type="evidence" value="ECO:0007669"/>
    <property type="project" value="UniProtKB-EC"/>
</dbReference>
<evidence type="ECO:0000259" key="4">
    <source>
        <dbReference type="SMART" id="SM00482"/>
    </source>
</evidence>
<dbReference type="SUPFAM" id="SSF56672">
    <property type="entry name" value="DNA/RNA polymerases"/>
    <property type="match status" value="1"/>
</dbReference>
<reference evidence="5 6" key="1">
    <citation type="submission" date="2019-04" db="EMBL/GenBank/DDBJ databases">
        <authorList>
            <person name="Van Vliet M D."/>
        </authorList>
    </citation>
    <scope>NUCLEOTIDE SEQUENCE [LARGE SCALE GENOMIC DNA]</scope>
    <source>
        <strain evidence="5 6">F1</strain>
    </source>
</reference>
<evidence type="ECO:0000256" key="3">
    <source>
        <dbReference type="ARBA" id="ARBA00049244"/>
    </source>
</evidence>
<dbReference type="EC" id="2.7.7.7" evidence="1"/>
<organism evidence="5 6">
    <name type="scientific">Pontiella desulfatans</name>
    <dbReference type="NCBI Taxonomy" id="2750659"/>
    <lineage>
        <taxon>Bacteria</taxon>
        <taxon>Pseudomonadati</taxon>
        <taxon>Kiritimatiellota</taxon>
        <taxon>Kiritimatiellia</taxon>
        <taxon>Kiritimatiellales</taxon>
        <taxon>Pontiellaceae</taxon>
        <taxon>Pontiella</taxon>
    </lineage>
</organism>
<evidence type="ECO:0000313" key="5">
    <source>
        <dbReference type="EMBL" id="VGO16918.1"/>
    </source>
</evidence>
<dbReference type="Pfam" id="PF00476">
    <property type="entry name" value="DNA_pol_A"/>
    <property type="match status" value="1"/>
</dbReference>